<accession>A0A0A9DPY0</accession>
<proteinExistence type="predicted"/>
<evidence type="ECO:0000313" key="1">
    <source>
        <dbReference type="EMBL" id="JAD85842.1"/>
    </source>
</evidence>
<reference evidence="1" key="2">
    <citation type="journal article" date="2015" name="Data Brief">
        <title>Shoot transcriptome of the giant reed, Arundo donax.</title>
        <authorList>
            <person name="Barrero R.A."/>
            <person name="Guerrero F.D."/>
            <person name="Moolhuijzen P."/>
            <person name="Goolsby J.A."/>
            <person name="Tidwell J."/>
            <person name="Bellgard S.E."/>
            <person name="Bellgard M.I."/>
        </authorList>
    </citation>
    <scope>NUCLEOTIDE SEQUENCE</scope>
    <source>
        <tissue evidence="1">Shoot tissue taken approximately 20 cm above the soil surface</tissue>
    </source>
</reference>
<organism evidence="1">
    <name type="scientific">Arundo donax</name>
    <name type="common">Giant reed</name>
    <name type="synonym">Donax arundinaceus</name>
    <dbReference type="NCBI Taxonomy" id="35708"/>
    <lineage>
        <taxon>Eukaryota</taxon>
        <taxon>Viridiplantae</taxon>
        <taxon>Streptophyta</taxon>
        <taxon>Embryophyta</taxon>
        <taxon>Tracheophyta</taxon>
        <taxon>Spermatophyta</taxon>
        <taxon>Magnoliopsida</taxon>
        <taxon>Liliopsida</taxon>
        <taxon>Poales</taxon>
        <taxon>Poaceae</taxon>
        <taxon>PACMAD clade</taxon>
        <taxon>Arundinoideae</taxon>
        <taxon>Arundineae</taxon>
        <taxon>Arundo</taxon>
    </lineage>
</organism>
<name>A0A0A9DPY0_ARUDO</name>
<dbReference type="AlphaFoldDB" id="A0A0A9DPY0"/>
<sequence>MEENTEAKVARESRRWECMQLTVSHMGSKRRFLPRMSTTRFHE</sequence>
<dbReference type="EMBL" id="GBRH01212053">
    <property type="protein sequence ID" value="JAD85842.1"/>
    <property type="molecule type" value="Transcribed_RNA"/>
</dbReference>
<protein>
    <submittedName>
        <fullName evidence="1">Uncharacterized protein</fullName>
    </submittedName>
</protein>
<reference evidence="1" key="1">
    <citation type="submission" date="2014-09" db="EMBL/GenBank/DDBJ databases">
        <authorList>
            <person name="Magalhaes I.L.F."/>
            <person name="Oliveira U."/>
            <person name="Santos F.R."/>
            <person name="Vidigal T.H.D.A."/>
            <person name="Brescovit A.D."/>
            <person name="Santos A.J."/>
        </authorList>
    </citation>
    <scope>NUCLEOTIDE SEQUENCE</scope>
    <source>
        <tissue evidence="1">Shoot tissue taken approximately 20 cm above the soil surface</tissue>
    </source>
</reference>